<feature type="domain" description="Multidrug resistance protein MdtA-like barrel-sandwich hybrid" evidence="7">
    <location>
        <begin position="59"/>
        <end position="212"/>
    </location>
</feature>
<proteinExistence type="inferred from homology"/>
<evidence type="ECO:0000256" key="3">
    <source>
        <dbReference type="ARBA" id="ARBA00023054"/>
    </source>
</evidence>
<dbReference type="EMBL" id="CP012332">
    <property type="protein sequence ID" value="AKU90866.1"/>
    <property type="molecule type" value="Genomic_DNA"/>
</dbReference>
<dbReference type="NCBIfam" id="TIGR01730">
    <property type="entry name" value="RND_mfp"/>
    <property type="match status" value="1"/>
</dbReference>
<dbReference type="Pfam" id="PF25954">
    <property type="entry name" value="Beta-barrel_RND_2"/>
    <property type="match status" value="1"/>
</dbReference>
<dbReference type="InterPro" id="IPR050465">
    <property type="entry name" value="UPF0194_transport"/>
</dbReference>
<dbReference type="PANTHER" id="PTHR32347">
    <property type="entry name" value="EFFLUX SYSTEM COMPONENT YKNX-RELATED"/>
    <property type="match status" value="1"/>
</dbReference>
<dbReference type="Gene3D" id="2.40.50.100">
    <property type="match status" value="1"/>
</dbReference>
<evidence type="ECO:0000256" key="4">
    <source>
        <dbReference type="SAM" id="Coils"/>
    </source>
</evidence>
<feature type="region of interest" description="Disordered" evidence="5">
    <location>
        <begin position="313"/>
        <end position="353"/>
    </location>
</feature>
<dbReference type="InterPro" id="IPR058624">
    <property type="entry name" value="MdtA-like_HH"/>
</dbReference>
<dbReference type="Pfam" id="PF25876">
    <property type="entry name" value="HH_MFP_RND"/>
    <property type="match status" value="1"/>
</dbReference>
<dbReference type="FunFam" id="2.40.30.170:FF:000010">
    <property type="entry name" value="Efflux RND transporter periplasmic adaptor subunit"/>
    <property type="match status" value="1"/>
</dbReference>
<feature type="domain" description="Multidrug resistance protein MdtA-like alpha-helical hairpin" evidence="6">
    <location>
        <begin position="106"/>
        <end position="174"/>
    </location>
</feature>
<evidence type="ECO:0000259" key="8">
    <source>
        <dbReference type="Pfam" id="PF25954"/>
    </source>
</evidence>
<keyword evidence="10" id="KW-1185">Reference proteome</keyword>
<dbReference type="Proteomes" id="UP000055590">
    <property type="component" value="Chromosome"/>
</dbReference>
<dbReference type="RefSeq" id="WP_050725264.1">
    <property type="nucleotide sequence ID" value="NZ_CP012332.1"/>
</dbReference>
<dbReference type="GO" id="GO:0016020">
    <property type="term" value="C:membrane"/>
    <property type="evidence" value="ECO:0007669"/>
    <property type="project" value="InterPro"/>
</dbReference>
<dbReference type="SUPFAM" id="SSF111369">
    <property type="entry name" value="HlyD-like secretion proteins"/>
    <property type="match status" value="1"/>
</dbReference>
<dbReference type="PATRIC" id="fig|1391653.3.peg.1311"/>
<organism evidence="9 10">
    <name type="scientific">Vulgatibacter incomptus</name>
    <dbReference type="NCBI Taxonomy" id="1391653"/>
    <lineage>
        <taxon>Bacteria</taxon>
        <taxon>Pseudomonadati</taxon>
        <taxon>Myxococcota</taxon>
        <taxon>Myxococcia</taxon>
        <taxon>Myxococcales</taxon>
        <taxon>Cystobacterineae</taxon>
        <taxon>Vulgatibacteraceae</taxon>
        <taxon>Vulgatibacter</taxon>
    </lineage>
</organism>
<evidence type="ECO:0000256" key="5">
    <source>
        <dbReference type="SAM" id="MobiDB-lite"/>
    </source>
</evidence>
<dbReference type="STRING" id="1391653.AKJ08_1253"/>
<evidence type="ECO:0000256" key="2">
    <source>
        <dbReference type="ARBA" id="ARBA00009477"/>
    </source>
</evidence>
<evidence type="ECO:0000259" key="6">
    <source>
        <dbReference type="Pfam" id="PF25876"/>
    </source>
</evidence>
<accession>A0A0K1PBT5</accession>
<dbReference type="GO" id="GO:0022857">
    <property type="term" value="F:transmembrane transporter activity"/>
    <property type="evidence" value="ECO:0007669"/>
    <property type="project" value="InterPro"/>
</dbReference>
<evidence type="ECO:0000256" key="1">
    <source>
        <dbReference type="ARBA" id="ARBA00004196"/>
    </source>
</evidence>
<evidence type="ECO:0000313" key="10">
    <source>
        <dbReference type="Proteomes" id="UP000055590"/>
    </source>
</evidence>
<sequence>MKRSRFWIIGAVVAAGGGAVFLAGQMRGGPATSYESLAVDRGPIVSRISASGAVSARTTVLVGSQVSGRLSEMFVDFNSEVKKGQLLARIDPRLFEAGVEQSRANLMAARAQLARARAQSDLATRDLERKRVLAERRLIATVDLDTSGSQADVAAAEVQAASGSVAQASANLRQAEINLAMTDIVSPIDGVVISRDVDVGQTVAASLQAPTLFTLAADLRQMQVDTDVAESDVARIESGKTAEFTVDAYPGRTFQGTIREIRNAPKTTQNVVTYNAVIDVDNPDLALKPGMTASVSFVLASRDNVLRLPNAALRYRPSSGPPGPKGPAVKKGPLRTASGWCGSKASRAPTRSE</sequence>
<dbReference type="InterPro" id="IPR058792">
    <property type="entry name" value="Beta-barrel_RND_2"/>
</dbReference>
<evidence type="ECO:0000313" key="9">
    <source>
        <dbReference type="EMBL" id="AKU90866.1"/>
    </source>
</evidence>
<comment type="subcellular location">
    <subcellularLocation>
        <location evidence="1">Cell envelope</location>
    </subcellularLocation>
</comment>
<feature type="domain" description="CusB-like beta-barrel" evidence="8">
    <location>
        <begin position="224"/>
        <end position="298"/>
    </location>
</feature>
<dbReference type="InterPro" id="IPR006143">
    <property type="entry name" value="RND_pump_MFP"/>
</dbReference>
<comment type="similarity">
    <text evidence="2">Belongs to the membrane fusion protein (MFP) (TC 8.A.1) family.</text>
</comment>
<dbReference type="KEGG" id="vin:AKJ08_1253"/>
<dbReference type="Gene3D" id="1.10.287.470">
    <property type="entry name" value="Helix hairpin bin"/>
    <property type="match status" value="1"/>
</dbReference>
<name>A0A0K1PBT5_9BACT</name>
<dbReference type="InterPro" id="IPR058625">
    <property type="entry name" value="MdtA-like_BSH"/>
</dbReference>
<evidence type="ECO:0000259" key="7">
    <source>
        <dbReference type="Pfam" id="PF25917"/>
    </source>
</evidence>
<dbReference type="Gene3D" id="2.40.30.170">
    <property type="match status" value="1"/>
</dbReference>
<reference evidence="9 10" key="1">
    <citation type="submission" date="2015-08" db="EMBL/GenBank/DDBJ databases">
        <authorList>
            <person name="Babu N.S."/>
            <person name="Beckwith C.J."/>
            <person name="Beseler K.G."/>
            <person name="Brison A."/>
            <person name="Carone J.V."/>
            <person name="Caskin T.P."/>
            <person name="Diamond M."/>
            <person name="Durham M.E."/>
            <person name="Foxe J.M."/>
            <person name="Go M."/>
            <person name="Henderson B.A."/>
            <person name="Jones I.B."/>
            <person name="McGettigan J.A."/>
            <person name="Micheletti S.J."/>
            <person name="Nasrallah M.E."/>
            <person name="Ortiz D."/>
            <person name="Piller C.R."/>
            <person name="Privatt S.R."/>
            <person name="Schneider S.L."/>
            <person name="Sharp S."/>
            <person name="Smith T.C."/>
            <person name="Stanton J.D."/>
            <person name="Ullery H.E."/>
            <person name="Wilson R.J."/>
            <person name="Serrano M.G."/>
            <person name="Buck G."/>
            <person name="Lee V."/>
            <person name="Wang Y."/>
            <person name="Carvalho R."/>
            <person name="Voegtly L."/>
            <person name="Shi R."/>
            <person name="Duckworth R."/>
            <person name="Johnson A."/>
            <person name="Loviza R."/>
            <person name="Walstead R."/>
            <person name="Shah Z."/>
            <person name="Kiflezghi M."/>
            <person name="Wade K."/>
            <person name="Ball S.L."/>
            <person name="Bradley K.W."/>
            <person name="Asai D.J."/>
            <person name="Bowman C.A."/>
            <person name="Russell D.A."/>
            <person name="Pope W.H."/>
            <person name="Jacobs-Sera D."/>
            <person name="Hendrix R.W."/>
            <person name="Hatfull G.F."/>
        </authorList>
    </citation>
    <scope>NUCLEOTIDE SEQUENCE [LARGE SCALE GENOMIC DNA]</scope>
    <source>
        <strain evidence="9 10">DSM 27710</strain>
    </source>
</reference>
<dbReference type="PANTHER" id="PTHR32347:SF14">
    <property type="entry name" value="EFFLUX SYSTEM COMPONENT YKNX-RELATED"/>
    <property type="match status" value="1"/>
</dbReference>
<dbReference type="AlphaFoldDB" id="A0A0K1PBT5"/>
<feature type="coiled-coil region" evidence="4">
    <location>
        <begin position="99"/>
        <end position="126"/>
    </location>
</feature>
<gene>
    <name evidence="9" type="ORF">AKJ08_1253</name>
</gene>
<protein>
    <submittedName>
        <fullName evidence="9">Macrolide-specific efflux protein MacA</fullName>
    </submittedName>
</protein>
<dbReference type="GO" id="GO:0030313">
    <property type="term" value="C:cell envelope"/>
    <property type="evidence" value="ECO:0007669"/>
    <property type="project" value="UniProtKB-SubCell"/>
</dbReference>
<dbReference type="Pfam" id="PF25917">
    <property type="entry name" value="BSH_RND"/>
    <property type="match status" value="1"/>
</dbReference>
<keyword evidence="3 4" id="KW-0175">Coiled coil</keyword>